<dbReference type="AlphaFoldDB" id="A0A9Q3D257"/>
<gene>
    <name evidence="1" type="ORF">O181_032718</name>
</gene>
<dbReference type="EMBL" id="AVOT02011857">
    <property type="protein sequence ID" value="MBW0493003.1"/>
    <property type="molecule type" value="Genomic_DNA"/>
</dbReference>
<evidence type="ECO:0000313" key="1">
    <source>
        <dbReference type="EMBL" id="MBW0493003.1"/>
    </source>
</evidence>
<sequence length="126" mass="13761">MEGFTPSTSSPSSSSLPSASRLVGESEISLILLTTPWLLILEMGLPQMGIGSPTLVHLATSPFLDPVTKTRHQHNIKPRRQQHLLLEWSEVPSGVGTSETGSSFLKVPSFLLHKYHLTLETGTPLY</sequence>
<reference evidence="1" key="1">
    <citation type="submission" date="2021-03" db="EMBL/GenBank/DDBJ databases">
        <title>Draft genome sequence of rust myrtle Austropuccinia psidii MF-1, a brazilian biotype.</title>
        <authorList>
            <person name="Quecine M.C."/>
            <person name="Pachon D.M.R."/>
            <person name="Bonatelli M.L."/>
            <person name="Correr F.H."/>
            <person name="Franceschini L.M."/>
            <person name="Leite T.F."/>
            <person name="Margarido G.R.A."/>
            <person name="Almeida C.A."/>
            <person name="Ferrarezi J.A."/>
            <person name="Labate C.A."/>
        </authorList>
    </citation>
    <scope>NUCLEOTIDE SEQUENCE</scope>
    <source>
        <strain evidence="1">MF-1</strain>
    </source>
</reference>
<keyword evidence="2" id="KW-1185">Reference proteome</keyword>
<comment type="caution">
    <text evidence="1">The sequence shown here is derived from an EMBL/GenBank/DDBJ whole genome shotgun (WGS) entry which is preliminary data.</text>
</comment>
<accession>A0A9Q3D257</accession>
<name>A0A9Q3D257_9BASI</name>
<proteinExistence type="predicted"/>
<dbReference type="Proteomes" id="UP000765509">
    <property type="component" value="Unassembled WGS sequence"/>
</dbReference>
<protein>
    <submittedName>
        <fullName evidence="1">Uncharacterized protein</fullName>
    </submittedName>
</protein>
<organism evidence="1 2">
    <name type="scientific">Austropuccinia psidii MF-1</name>
    <dbReference type="NCBI Taxonomy" id="1389203"/>
    <lineage>
        <taxon>Eukaryota</taxon>
        <taxon>Fungi</taxon>
        <taxon>Dikarya</taxon>
        <taxon>Basidiomycota</taxon>
        <taxon>Pucciniomycotina</taxon>
        <taxon>Pucciniomycetes</taxon>
        <taxon>Pucciniales</taxon>
        <taxon>Sphaerophragmiaceae</taxon>
        <taxon>Austropuccinia</taxon>
    </lineage>
</organism>
<evidence type="ECO:0000313" key="2">
    <source>
        <dbReference type="Proteomes" id="UP000765509"/>
    </source>
</evidence>